<evidence type="ECO:0000313" key="2">
    <source>
        <dbReference type="Proteomes" id="UP001500363"/>
    </source>
</evidence>
<dbReference type="Gene3D" id="1.25.10.90">
    <property type="match status" value="1"/>
</dbReference>
<dbReference type="EMBL" id="BAAANC010000003">
    <property type="protein sequence ID" value="GAA1551841.1"/>
    <property type="molecule type" value="Genomic_DNA"/>
</dbReference>
<evidence type="ECO:0000313" key="1">
    <source>
        <dbReference type="EMBL" id="GAA1551841.1"/>
    </source>
</evidence>
<sequence>MVAKPVGIALKYAGLQDEDALRGFLDQHASALARPALRYAVEKLDPAVRKAYLG</sequence>
<dbReference type="Pfam" id="PF08713">
    <property type="entry name" value="DNA_alkylation"/>
    <property type="match status" value="1"/>
</dbReference>
<accession>A0ABP4MX82</accession>
<keyword evidence="2" id="KW-1185">Reference proteome</keyword>
<name>A0ABP4MX82_9ACTN</name>
<comment type="caution">
    <text evidence="1">The sequence shown here is derived from an EMBL/GenBank/DDBJ whole genome shotgun (WGS) entry which is preliminary data.</text>
</comment>
<dbReference type="Proteomes" id="UP001500363">
    <property type="component" value="Unassembled WGS sequence"/>
</dbReference>
<organism evidence="1 2">
    <name type="scientific">Kribbella lupini</name>
    <dbReference type="NCBI Taxonomy" id="291602"/>
    <lineage>
        <taxon>Bacteria</taxon>
        <taxon>Bacillati</taxon>
        <taxon>Actinomycetota</taxon>
        <taxon>Actinomycetes</taxon>
        <taxon>Propionibacteriales</taxon>
        <taxon>Kribbellaceae</taxon>
        <taxon>Kribbella</taxon>
    </lineage>
</organism>
<gene>
    <name evidence="1" type="ORF">GCM10009741_65430</name>
</gene>
<protein>
    <submittedName>
        <fullName evidence="1">Uncharacterized protein</fullName>
    </submittedName>
</protein>
<proteinExistence type="predicted"/>
<reference evidence="2" key="1">
    <citation type="journal article" date="2019" name="Int. J. Syst. Evol. Microbiol.">
        <title>The Global Catalogue of Microorganisms (GCM) 10K type strain sequencing project: providing services to taxonomists for standard genome sequencing and annotation.</title>
        <authorList>
            <consortium name="The Broad Institute Genomics Platform"/>
            <consortium name="The Broad Institute Genome Sequencing Center for Infectious Disease"/>
            <person name="Wu L."/>
            <person name="Ma J."/>
        </authorList>
    </citation>
    <scope>NUCLEOTIDE SEQUENCE [LARGE SCALE GENOMIC DNA]</scope>
    <source>
        <strain evidence="2">JCM 14303</strain>
    </source>
</reference>
<dbReference type="InterPro" id="IPR014825">
    <property type="entry name" value="DNA_alkylation"/>
</dbReference>